<keyword evidence="3" id="KW-0472">Membrane</keyword>
<evidence type="ECO:0000313" key="6">
    <source>
        <dbReference type="Ensembl" id="ENSCCRP00020053399.1"/>
    </source>
</evidence>
<protein>
    <submittedName>
        <fullName evidence="6">Rhotekin 2a</fullName>
    </submittedName>
</protein>
<organism evidence="6 7">
    <name type="scientific">Cyprinus carpio</name>
    <name type="common">Common carp</name>
    <dbReference type="NCBI Taxonomy" id="7962"/>
    <lineage>
        <taxon>Eukaryota</taxon>
        <taxon>Metazoa</taxon>
        <taxon>Chordata</taxon>
        <taxon>Craniata</taxon>
        <taxon>Vertebrata</taxon>
        <taxon>Euteleostomi</taxon>
        <taxon>Actinopterygii</taxon>
        <taxon>Neopterygii</taxon>
        <taxon>Teleostei</taxon>
        <taxon>Ostariophysi</taxon>
        <taxon>Cypriniformes</taxon>
        <taxon>Cyprinidae</taxon>
        <taxon>Cyprininae</taxon>
        <taxon>Cyprinus</taxon>
    </lineage>
</organism>
<dbReference type="InterPro" id="IPR012966">
    <property type="entry name" value="AHD"/>
</dbReference>
<dbReference type="InterPro" id="IPR011072">
    <property type="entry name" value="HR1_rho-bd"/>
</dbReference>
<dbReference type="InterPro" id="IPR011993">
    <property type="entry name" value="PH-like_dom_sf"/>
</dbReference>
<dbReference type="PANTHER" id="PTHR21538:SF21">
    <property type="entry name" value="RHOTEKIN-2"/>
    <property type="match status" value="1"/>
</dbReference>
<evidence type="ECO:0000313" key="7">
    <source>
        <dbReference type="Proteomes" id="UP000694701"/>
    </source>
</evidence>
<dbReference type="PANTHER" id="PTHR21538">
    <property type="entry name" value="ANILLIN/RHOTEKIN RTKN"/>
    <property type="match status" value="1"/>
</dbReference>
<dbReference type="SUPFAM" id="SSF50729">
    <property type="entry name" value="PH domain-like"/>
    <property type="match status" value="1"/>
</dbReference>
<keyword evidence="1" id="KW-0175">Coiled coil</keyword>
<dbReference type="PROSITE" id="PS51860">
    <property type="entry name" value="REM_1"/>
    <property type="match status" value="1"/>
</dbReference>
<name>A0A8C2FBQ0_CYPCA</name>
<dbReference type="SMART" id="SM00233">
    <property type="entry name" value="PH"/>
    <property type="match status" value="1"/>
</dbReference>
<accession>A0A8C2FBQ0</accession>
<dbReference type="InterPro" id="IPR001849">
    <property type="entry name" value="PH_domain"/>
</dbReference>
<feature type="domain" description="REM-1" evidence="5">
    <location>
        <begin position="30"/>
        <end position="105"/>
    </location>
</feature>
<dbReference type="InterPro" id="IPR051364">
    <property type="entry name" value="Cytokinesis/Rho-signaling"/>
</dbReference>
<keyword evidence="3" id="KW-1133">Transmembrane helix</keyword>
<feature type="compositionally biased region" description="Basic and acidic residues" evidence="2">
    <location>
        <begin position="684"/>
        <end position="694"/>
    </location>
</feature>
<proteinExistence type="predicted"/>
<evidence type="ECO:0000259" key="4">
    <source>
        <dbReference type="PROSITE" id="PS50003"/>
    </source>
</evidence>
<dbReference type="Gene3D" id="2.30.29.30">
    <property type="entry name" value="Pleckstrin-homology domain (PH domain)/Phosphotyrosine-binding domain (PTB)"/>
    <property type="match status" value="1"/>
</dbReference>
<dbReference type="GO" id="GO:0030097">
    <property type="term" value="P:hemopoiesis"/>
    <property type="evidence" value="ECO:0007669"/>
    <property type="project" value="TreeGrafter"/>
</dbReference>
<feature type="transmembrane region" description="Helical" evidence="3">
    <location>
        <begin position="112"/>
        <end position="129"/>
    </location>
</feature>
<evidence type="ECO:0000256" key="2">
    <source>
        <dbReference type="SAM" id="MobiDB-lite"/>
    </source>
</evidence>
<dbReference type="AlphaFoldDB" id="A0A8C2FBQ0"/>
<keyword evidence="3" id="KW-0812">Transmembrane</keyword>
<reference evidence="6" key="1">
    <citation type="submission" date="2025-08" db="UniProtKB">
        <authorList>
            <consortium name="Ensembl"/>
        </authorList>
    </citation>
    <scope>IDENTIFICATION</scope>
</reference>
<dbReference type="Proteomes" id="UP000694701">
    <property type="component" value="Unplaced"/>
</dbReference>
<feature type="region of interest" description="Disordered" evidence="2">
    <location>
        <begin position="625"/>
        <end position="694"/>
    </location>
</feature>
<dbReference type="CDD" id="cd13249">
    <property type="entry name" value="PH_rhotekin2"/>
    <property type="match status" value="1"/>
</dbReference>
<dbReference type="Pfam" id="PF08174">
    <property type="entry name" value="Anillin"/>
    <property type="match status" value="1"/>
</dbReference>
<sequence length="694" mass="78507">MDPPRDIQRFKRNVAARSTVSSCSSLAMEIKRKKIRESMFFQSEDCDIQEKLEFEMRMRAGAYKLLVASTKKEQVLDASRSLLTCNARIKAYMSEAQMRKKQQDIRRLEQQVYCQLFFLLGVFSGIFFFKCKLLSDMQIRNKWPLNSLFIYFRSSGSPDQIACKGKVAISGLRIPLFWKDTEHFNSKGSAQRVAVFCLMKIGSEIFDTEMVIADPSMTDICFEGVKIFSEVKPDFELTCELYSCGLEEETTLVNTPKKLARKLRSSFGRSSSRKLCPLLDGGDPDTFLQSNPIPVGARYSLLAYTTLGLEQAEGSFQSHSLIILQNVEASSWLPLYGNLCCKLVAQPDCMTQDMMSGYLSQQQSIEGLQRHCKLYCVLKAGQISCYYSPEEIQAKVEPSLIIPINKDTRIRVVGKDHQRTGTRLNLINPGNGDSTSHVFITETPDILQEWLDALWQHIYDQSQWQHACEKVMEIEALSPRKPPLFLMKQADSVYNDLSIGSPGKFESLTDIIHNKIEETDGRFLIGQEEDTEPPYWAALFEGSRPMVVQKTVLSPGKESNQSITSPVTASRIKRRAPPPPPDKLPFVQPTSVLPSQEKENCKGARPRTGRPSLDAKFSAIIQQLQKSHTSTRKNAPLGQIEPCQHPCIPQKRDDESDIPENPGKEYSQAPQPPVPAPRNKLKMSFRDKMNPKAW</sequence>
<feature type="region of interest" description="Disordered" evidence="2">
    <location>
        <begin position="553"/>
        <end position="612"/>
    </location>
</feature>
<dbReference type="PROSITE" id="PS50003">
    <property type="entry name" value="PH_DOMAIN"/>
    <property type="match status" value="1"/>
</dbReference>
<dbReference type="GO" id="GO:0008284">
    <property type="term" value="P:positive regulation of cell population proliferation"/>
    <property type="evidence" value="ECO:0007669"/>
    <property type="project" value="TreeGrafter"/>
</dbReference>
<evidence type="ECO:0000259" key="5">
    <source>
        <dbReference type="PROSITE" id="PS51860"/>
    </source>
</evidence>
<evidence type="ECO:0000256" key="1">
    <source>
        <dbReference type="PROSITE-ProRule" id="PRU01207"/>
    </source>
</evidence>
<evidence type="ECO:0000256" key="3">
    <source>
        <dbReference type="SAM" id="Phobius"/>
    </source>
</evidence>
<feature type="compositionally biased region" description="Polar residues" evidence="2">
    <location>
        <begin position="557"/>
        <end position="568"/>
    </location>
</feature>
<dbReference type="Ensembl" id="ENSCCRT00020058340.1">
    <property type="protein sequence ID" value="ENSCCRP00020053399.1"/>
    <property type="gene ID" value="ENSCCRG00020023988.1"/>
</dbReference>
<feature type="domain" description="PH" evidence="4">
    <location>
        <begin position="352"/>
        <end position="459"/>
    </location>
</feature>
<dbReference type="GO" id="GO:0007165">
    <property type="term" value="P:signal transduction"/>
    <property type="evidence" value="ECO:0007669"/>
    <property type="project" value="InterPro"/>
</dbReference>